<proteinExistence type="predicted"/>
<evidence type="ECO:0000313" key="2">
    <source>
        <dbReference type="EMBL" id="KAL3881797.1"/>
    </source>
</evidence>
<sequence>MNLGSNIKGNAHLKFSDVPTLVNTTSMSLAMRREETTSYILPIDAKYLVTITLVKLKRAINNKPIPSRRYEKSENIQPPNNTGKKTHTLEKALSSLNVHKQEKHM</sequence>
<comment type="caution">
    <text evidence="2">The sequence shown here is derived from an EMBL/GenBank/DDBJ whole genome shotgun (WGS) entry which is preliminary data.</text>
</comment>
<dbReference type="AlphaFoldDB" id="A0ABD3X9V4"/>
<name>A0ABD3X9V4_SINWO</name>
<protein>
    <submittedName>
        <fullName evidence="2">Uncharacterized protein</fullName>
    </submittedName>
</protein>
<evidence type="ECO:0000313" key="3">
    <source>
        <dbReference type="Proteomes" id="UP001634394"/>
    </source>
</evidence>
<dbReference type="Proteomes" id="UP001634394">
    <property type="component" value="Unassembled WGS sequence"/>
</dbReference>
<gene>
    <name evidence="2" type="ORF">ACJMK2_028189</name>
</gene>
<accession>A0ABD3X9V4</accession>
<organism evidence="2 3">
    <name type="scientific">Sinanodonta woodiana</name>
    <name type="common">Chinese pond mussel</name>
    <name type="synonym">Anodonta woodiana</name>
    <dbReference type="NCBI Taxonomy" id="1069815"/>
    <lineage>
        <taxon>Eukaryota</taxon>
        <taxon>Metazoa</taxon>
        <taxon>Spiralia</taxon>
        <taxon>Lophotrochozoa</taxon>
        <taxon>Mollusca</taxon>
        <taxon>Bivalvia</taxon>
        <taxon>Autobranchia</taxon>
        <taxon>Heteroconchia</taxon>
        <taxon>Palaeoheterodonta</taxon>
        <taxon>Unionida</taxon>
        <taxon>Unionoidea</taxon>
        <taxon>Unionidae</taxon>
        <taxon>Unioninae</taxon>
        <taxon>Sinanodonta</taxon>
    </lineage>
</organism>
<feature type="region of interest" description="Disordered" evidence="1">
    <location>
        <begin position="63"/>
        <end position="87"/>
    </location>
</feature>
<keyword evidence="3" id="KW-1185">Reference proteome</keyword>
<reference evidence="2 3" key="1">
    <citation type="submission" date="2024-11" db="EMBL/GenBank/DDBJ databases">
        <title>Chromosome-level genome assembly of the freshwater bivalve Anodonta woodiana.</title>
        <authorList>
            <person name="Chen X."/>
        </authorList>
    </citation>
    <scope>NUCLEOTIDE SEQUENCE [LARGE SCALE GENOMIC DNA]</scope>
    <source>
        <strain evidence="2">MN2024</strain>
        <tissue evidence="2">Gills</tissue>
    </source>
</reference>
<dbReference type="EMBL" id="JBJQND010000003">
    <property type="protein sequence ID" value="KAL3881797.1"/>
    <property type="molecule type" value="Genomic_DNA"/>
</dbReference>
<evidence type="ECO:0000256" key="1">
    <source>
        <dbReference type="SAM" id="MobiDB-lite"/>
    </source>
</evidence>